<dbReference type="InterPro" id="IPR032587">
    <property type="entry name" value="DUF4911"/>
</dbReference>
<proteinExistence type="predicted"/>
<evidence type="ECO:0008006" key="3">
    <source>
        <dbReference type="Google" id="ProtNLM"/>
    </source>
</evidence>
<dbReference type="Pfam" id="PF16256">
    <property type="entry name" value="DUF4911"/>
    <property type="match status" value="1"/>
</dbReference>
<sequence length="74" mass="8330">MNNALYLRIDPQHVNYLNRIMEGYEYLGTVSTVDRKAGIVVIRATADTVAEVRTIIENLTIPFAYVEKELTGGK</sequence>
<gene>
    <name evidence="1" type="ORF">SAMN04488502_101139</name>
</gene>
<keyword evidence="2" id="KW-1185">Reference proteome</keyword>
<dbReference type="Proteomes" id="UP000214880">
    <property type="component" value="Unassembled WGS sequence"/>
</dbReference>
<reference evidence="1 2" key="1">
    <citation type="submission" date="2016-10" db="EMBL/GenBank/DDBJ databases">
        <authorList>
            <person name="de Groot N.N."/>
        </authorList>
    </citation>
    <scope>NUCLEOTIDE SEQUENCE [LARGE SCALE GENOMIC DNA]</scope>
    <source>
        <strain evidence="1 2">DSM 1736</strain>
    </source>
</reference>
<dbReference type="OrthoDB" id="2084209at2"/>
<dbReference type="AlphaFoldDB" id="A0A1G9KU58"/>
<protein>
    <recommendedName>
        <fullName evidence="3">DUF4911 domain-containing protein</fullName>
    </recommendedName>
</protein>
<dbReference type="RefSeq" id="WP_092067287.1">
    <property type="nucleotide sequence ID" value="NZ_FNHB01000001.1"/>
</dbReference>
<evidence type="ECO:0000313" key="2">
    <source>
        <dbReference type="Proteomes" id="UP000214880"/>
    </source>
</evidence>
<dbReference type="STRING" id="146817.SAMN04488502_101139"/>
<name>A0A1G9KU58_9FIRM</name>
<dbReference type="EMBL" id="FNHB01000001">
    <property type="protein sequence ID" value="SDL53400.1"/>
    <property type="molecule type" value="Genomic_DNA"/>
</dbReference>
<organism evidence="1 2">
    <name type="scientific">Dendrosporobacter quercicolus</name>
    <dbReference type="NCBI Taxonomy" id="146817"/>
    <lineage>
        <taxon>Bacteria</taxon>
        <taxon>Bacillati</taxon>
        <taxon>Bacillota</taxon>
        <taxon>Negativicutes</taxon>
        <taxon>Selenomonadales</taxon>
        <taxon>Sporomusaceae</taxon>
        <taxon>Dendrosporobacter</taxon>
    </lineage>
</organism>
<accession>A0A1G9KU58</accession>
<evidence type="ECO:0000313" key="1">
    <source>
        <dbReference type="EMBL" id="SDL53400.1"/>
    </source>
</evidence>